<keyword evidence="6" id="KW-0050">Antiport</keyword>
<dbReference type="KEGG" id="aft:BBF96_06895"/>
<feature type="transmembrane region" description="Helical" evidence="13">
    <location>
        <begin position="173"/>
        <end position="193"/>
    </location>
</feature>
<sequence>MDPIILAVIKKKFKFKDIKEVLQLAFPAMIENILQVLLGIVDTFFISKLGTEAIVGVGATNILMNLYIAFFTAVGVGTTAVVARNIGTKNIKKASHATQQSILMAVGIGFLTGFITLVFARQILEILGLEERVIEYTLPYFLVVAVPSAFLALMLVLSSALRGAGDTRTPMKVTLIVNVINVILDYVLIFGIVDFEGLGILGAGIATTASRLIGVLLILIFLNRKSSLLNISIKFPWTFDKILIKKISLIGYPAALERLVMRVGQLVYSAMIIKIGTDAYAAHNIAGSIESLSYMPGYGFAIAASTLVGQNLGAKRPDRSEYLGLLSNWLGTIFMVCVGIIFFIFARPLGLLFTRDEVVLKQVILVLRIIALVQPFLCITLVITAALQGAGDTRFPMYSTFIGIWGIRVIGVYILGFVFNMGLVGVWIAVASDLILRGVFLMFRYKRGKWKEIDIDINAKN</sequence>
<evidence type="ECO:0000256" key="6">
    <source>
        <dbReference type="ARBA" id="ARBA00022449"/>
    </source>
</evidence>
<keyword evidence="8 13" id="KW-0812">Transmembrane</keyword>
<keyword evidence="10" id="KW-0406">Ion transport</keyword>
<dbReference type="OrthoDB" id="62420at2"/>
<evidence type="ECO:0000256" key="11">
    <source>
        <dbReference type="ARBA" id="ARBA00023136"/>
    </source>
</evidence>
<dbReference type="GO" id="GO:0005886">
    <property type="term" value="C:plasma membrane"/>
    <property type="evidence" value="ECO:0007669"/>
    <property type="project" value="UniProtKB-SubCell"/>
</dbReference>
<dbReference type="NCBIfam" id="TIGR00797">
    <property type="entry name" value="matE"/>
    <property type="match status" value="1"/>
</dbReference>
<evidence type="ECO:0000256" key="10">
    <source>
        <dbReference type="ARBA" id="ARBA00023065"/>
    </source>
</evidence>
<evidence type="ECO:0000256" key="5">
    <source>
        <dbReference type="ARBA" id="ARBA00022448"/>
    </source>
</evidence>
<dbReference type="EMBL" id="CP016379">
    <property type="protein sequence ID" value="AZR73136.1"/>
    <property type="molecule type" value="Genomic_DNA"/>
</dbReference>
<feature type="transmembrane region" description="Helical" evidence="13">
    <location>
        <begin position="398"/>
        <end position="418"/>
    </location>
</feature>
<evidence type="ECO:0000256" key="4">
    <source>
        <dbReference type="ARBA" id="ARBA00020268"/>
    </source>
</evidence>
<dbReference type="PIRSF" id="PIRSF006603">
    <property type="entry name" value="DinF"/>
    <property type="match status" value="1"/>
</dbReference>
<dbReference type="Pfam" id="PF01554">
    <property type="entry name" value="MatE"/>
    <property type="match status" value="2"/>
</dbReference>
<evidence type="ECO:0000256" key="2">
    <source>
        <dbReference type="ARBA" id="ARBA00004651"/>
    </source>
</evidence>
<dbReference type="Proteomes" id="UP000267250">
    <property type="component" value="Chromosome"/>
</dbReference>
<feature type="transmembrane region" description="Helical" evidence="13">
    <location>
        <begin position="365"/>
        <end position="386"/>
    </location>
</feature>
<evidence type="ECO:0000256" key="1">
    <source>
        <dbReference type="ARBA" id="ARBA00003408"/>
    </source>
</evidence>
<comment type="similarity">
    <text evidence="3">Belongs to the multi antimicrobial extrusion (MATE) (TC 2.A.66.1) family.</text>
</comment>
<dbReference type="RefSeq" id="WP_127016468.1">
    <property type="nucleotide sequence ID" value="NZ_CP016379.1"/>
</dbReference>
<evidence type="ECO:0000313" key="15">
    <source>
        <dbReference type="Proteomes" id="UP000267250"/>
    </source>
</evidence>
<feature type="transmembrane region" description="Helical" evidence="13">
    <location>
        <begin position="102"/>
        <end position="120"/>
    </location>
</feature>
<gene>
    <name evidence="14" type="ORF">BBF96_06895</name>
</gene>
<feature type="transmembrane region" description="Helical" evidence="13">
    <location>
        <begin position="322"/>
        <end position="345"/>
    </location>
</feature>
<keyword evidence="5" id="KW-0813">Transport</keyword>
<evidence type="ECO:0000256" key="3">
    <source>
        <dbReference type="ARBA" id="ARBA00010199"/>
    </source>
</evidence>
<feature type="transmembrane region" description="Helical" evidence="13">
    <location>
        <begin position="140"/>
        <end position="161"/>
    </location>
</feature>
<keyword evidence="9 13" id="KW-1133">Transmembrane helix</keyword>
<keyword evidence="7" id="KW-1003">Cell membrane</keyword>
<dbReference type="GO" id="GO:0006811">
    <property type="term" value="P:monoatomic ion transport"/>
    <property type="evidence" value="ECO:0007669"/>
    <property type="project" value="UniProtKB-KW"/>
</dbReference>
<name>A0A3Q9HQ24_9FIRM</name>
<keyword evidence="15" id="KW-1185">Reference proteome</keyword>
<evidence type="ECO:0000256" key="13">
    <source>
        <dbReference type="SAM" id="Phobius"/>
    </source>
</evidence>
<dbReference type="InterPro" id="IPR002528">
    <property type="entry name" value="MATE_fam"/>
</dbReference>
<protein>
    <recommendedName>
        <fullName evidence="4">Probable multidrug resistance protein NorM</fullName>
    </recommendedName>
    <alternativeName>
        <fullName evidence="12">Multidrug-efflux transporter</fullName>
    </alternativeName>
</protein>
<dbReference type="PANTHER" id="PTHR43298:SF2">
    <property type="entry name" value="FMN_FAD EXPORTER YEEO-RELATED"/>
    <property type="match status" value="1"/>
</dbReference>
<dbReference type="GO" id="GO:0042910">
    <property type="term" value="F:xenobiotic transmembrane transporter activity"/>
    <property type="evidence" value="ECO:0007669"/>
    <property type="project" value="InterPro"/>
</dbReference>
<comment type="function">
    <text evidence="1">Multidrug efflux pump.</text>
</comment>
<evidence type="ECO:0000256" key="9">
    <source>
        <dbReference type="ARBA" id="ARBA00022989"/>
    </source>
</evidence>
<dbReference type="AlphaFoldDB" id="A0A3Q9HQ24"/>
<dbReference type="InterPro" id="IPR048279">
    <property type="entry name" value="MdtK-like"/>
</dbReference>
<dbReference type="PANTHER" id="PTHR43298">
    <property type="entry name" value="MULTIDRUG RESISTANCE PROTEIN NORM-RELATED"/>
    <property type="match status" value="1"/>
</dbReference>
<accession>A0A3Q9HQ24</accession>
<evidence type="ECO:0000313" key="14">
    <source>
        <dbReference type="EMBL" id="AZR73136.1"/>
    </source>
</evidence>
<feature type="transmembrane region" description="Helical" evidence="13">
    <location>
        <begin position="199"/>
        <end position="222"/>
    </location>
</feature>
<evidence type="ECO:0000256" key="7">
    <source>
        <dbReference type="ARBA" id="ARBA00022475"/>
    </source>
</evidence>
<proteinExistence type="inferred from homology"/>
<keyword evidence="11 13" id="KW-0472">Membrane</keyword>
<dbReference type="InterPro" id="IPR050222">
    <property type="entry name" value="MATE_MdtK"/>
</dbReference>
<feature type="transmembrane region" description="Helical" evidence="13">
    <location>
        <begin position="21"/>
        <end position="41"/>
    </location>
</feature>
<feature type="transmembrane region" description="Helical" evidence="13">
    <location>
        <begin position="53"/>
        <end position="82"/>
    </location>
</feature>
<dbReference type="CDD" id="cd13137">
    <property type="entry name" value="MATE_NorM_like"/>
    <property type="match status" value="1"/>
</dbReference>
<organism evidence="14 15">
    <name type="scientific">Anoxybacter fermentans</name>
    <dbReference type="NCBI Taxonomy" id="1323375"/>
    <lineage>
        <taxon>Bacteria</taxon>
        <taxon>Bacillati</taxon>
        <taxon>Bacillota</taxon>
        <taxon>Clostridia</taxon>
        <taxon>Halanaerobiales</taxon>
        <taxon>Anoxybacter</taxon>
    </lineage>
</organism>
<evidence type="ECO:0000256" key="8">
    <source>
        <dbReference type="ARBA" id="ARBA00022692"/>
    </source>
</evidence>
<reference evidence="14 15" key="1">
    <citation type="submission" date="2016-07" db="EMBL/GenBank/DDBJ databases">
        <title>Genome and transcriptome analysis of iron-reducing fermentative bacteria Anoxybacter fermentans.</title>
        <authorList>
            <person name="Zeng X."/>
            <person name="Shao Z."/>
        </authorList>
    </citation>
    <scope>NUCLEOTIDE SEQUENCE [LARGE SCALE GENOMIC DNA]</scope>
    <source>
        <strain evidence="14 15">DY22613</strain>
    </source>
</reference>
<evidence type="ECO:0000256" key="12">
    <source>
        <dbReference type="ARBA" id="ARBA00031636"/>
    </source>
</evidence>
<comment type="subcellular location">
    <subcellularLocation>
        <location evidence="2">Cell membrane</location>
        <topology evidence="2">Multi-pass membrane protein</topology>
    </subcellularLocation>
</comment>
<dbReference type="GO" id="GO:0015297">
    <property type="term" value="F:antiporter activity"/>
    <property type="evidence" value="ECO:0007669"/>
    <property type="project" value="UniProtKB-KW"/>
</dbReference>